<keyword evidence="8 11" id="KW-0862">Zinc</keyword>
<keyword evidence="5 11" id="KW-0479">Metal-binding</keyword>
<dbReference type="GO" id="GO:0005164">
    <property type="term" value="F:tumor necrosis factor receptor binding"/>
    <property type="evidence" value="ECO:0007669"/>
    <property type="project" value="TreeGrafter"/>
</dbReference>
<keyword evidence="9" id="KW-0832">Ubl conjugation</keyword>
<dbReference type="GO" id="GO:0007165">
    <property type="term" value="P:signal transduction"/>
    <property type="evidence" value="ECO:0007669"/>
    <property type="project" value="InterPro"/>
</dbReference>
<dbReference type="InterPro" id="IPR049342">
    <property type="entry name" value="TRAF1-6_MATH_dom"/>
</dbReference>
<dbReference type="Gene3D" id="3.30.40.10">
    <property type="entry name" value="Zinc/RING finger domain, C3HC4 (zinc finger)"/>
    <property type="match status" value="3"/>
</dbReference>
<evidence type="ECO:0000256" key="12">
    <source>
        <dbReference type="SAM" id="Coils"/>
    </source>
</evidence>
<dbReference type="SMART" id="SM00061">
    <property type="entry name" value="MATH"/>
    <property type="match status" value="1"/>
</dbReference>
<dbReference type="InterPro" id="IPR001293">
    <property type="entry name" value="Znf_TRAF"/>
</dbReference>
<keyword evidence="6" id="KW-0677">Repeat</keyword>
<keyword evidence="10 12" id="KW-0175">Coiled coil</keyword>
<gene>
    <name evidence="15" type="ORF">GBAR_LOCUS18665</name>
</gene>
<evidence type="ECO:0000256" key="1">
    <source>
        <dbReference type="ARBA" id="ARBA00004496"/>
    </source>
</evidence>
<dbReference type="InterPro" id="IPR002083">
    <property type="entry name" value="MATH/TRAF_dom"/>
</dbReference>
<keyword evidence="7 11" id="KW-0863">Zinc-finger</keyword>
<dbReference type="FunFam" id="2.60.210.10:FF:000001">
    <property type="entry name" value="TNF receptor-associated factor"/>
    <property type="match status" value="1"/>
</dbReference>
<evidence type="ECO:0000256" key="2">
    <source>
        <dbReference type="ARBA" id="ARBA00022490"/>
    </source>
</evidence>
<evidence type="ECO:0000256" key="6">
    <source>
        <dbReference type="ARBA" id="ARBA00022737"/>
    </source>
</evidence>
<proteinExistence type="predicted"/>
<dbReference type="SUPFAM" id="SSF49599">
    <property type="entry name" value="TRAF domain-like"/>
    <property type="match status" value="3"/>
</dbReference>
<keyword evidence="3" id="KW-1017">Isopeptide bond</keyword>
<dbReference type="GO" id="GO:0042981">
    <property type="term" value="P:regulation of apoptotic process"/>
    <property type="evidence" value="ECO:0007669"/>
    <property type="project" value="InterPro"/>
</dbReference>
<dbReference type="Proteomes" id="UP001174909">
    <property type="component" value="Unassembled WGS sequence"/>
</dbReference>
<keyword evidence="2" id="KW-0963">Cytoplasm</keyword>
<evidence type="ECO:0000313" key="16">
    <source>
        <dbReference type="Proteomes" id="UP001174909"/>
    </source>
</evidence>
<evidence type="ECO:0000256" key="3">
    <source>
        <dbReference type="ARBA" id="ARBA00022499"/>
    </source>
</evidence>
<accession>A0AA35WY66</accession>
<feature type="domain" description="MATH" evidence="13">
    <location>
        <begin position="309"/>
        <end position="453"/>
    </location>
</feature>
<dbReference type="InterPro" id="IPR012227">
    <property type="entry name" value="TNF_rcpt-assoc_TRAF_met"/>
</dbReference>
<dbReference type="EMBL" id="CASHTH010002642">
    <property type="protein sequence ID" value="CAI8033086.1"/>
    <property type="molecule type" value="Genomic_DNA"/>
</dbReference>
<feature type="zinc finger region" description="TRAF-type" evidence="11">
    <location>
        <begin position="150"/>
        <end position="208"/>
    </location>
</feature>
<evidence type="ECO:0000256" key="4">
    <source>
        <dbReference type="ARBA" id="ARBA00022703"/>
    </source>
</evidence>
<evidence type="ECO:0000259" key="14">
    <source>
        <dbReference type="PROSITE" id="PS50145"/>
    </source>
</evidence>
<evidence type="ECO:0000256" key="10">
    <source>
        <dbReference type="ARBA" id="ARBA00023054"/>
    </source>
</evidence>
<dbReference type="AlphaFoldDB" id="A0AA35WY66"/>
<dbReference type="PROSITE" id="PS50145">
    <property type="entry name" value="ZF_TRAF"/>
    <property type="match status" value="2"/>
</dbReference>
<reference evidence="15" key="1">
    <citation type="submission" date="2023-03" db="EMBL/GenBank/DDBJ databases">
        <authorList>
            <person name="Steffen K."/>
            <person name="Cardenas P."/>
        </authorList>
    </citation>
    <scope>NUCLEOTIDE SEQUENCE</scope>
</reference>
<dbReference type="InterPro" id="IPR013083">
    <property type="entry name" value="Znf_RING/FYVE/PHD"/>
</dbReference>
<feature type="domain" description="TRAF-type" evidence="14">
    <location>
        <begin position="96"/>
        <end position="145"/>
    </location>
</feature>
<keyword evidence="4" id="KW-0053">Apoptosis</keyword>
<dbReference type="PROSITE" id="PS50144">
    <property type="entry name" value="MATH"/>
    <property type="match status" value="1"/>
</dbReference>
<keyword evidence="15" id="KW-0675">Receptor</keyword>
<dbReference type="GO" id="GO:0005737">
    <property type="term" value="C:cytoplasm"/>
    <property type="evidence" value="ECO:0007669"/>
    <property type="project" value="UniProtKB-SubCell"/>
</dbReference>
<evidence type="ECO:0000256" key="7">
    <source>
        <dbReference type="ARBA" id="ARBA00022771"/>
    </source>
</evidence>
<dbReference type="Pfam" id="PF21355">
    <property type="entry name" value="TRAF-mep_MATH"/>
    <property type="match status" value="1"/>
</dbReference>
<evidence type="ECO:0000259" key="13">
    <source>
        <dbReference type="PROSITE" id="PS50144"/>
    </source>
</evidence>
<comment type="caution">
    <text evidence="15">The sequence shown here is derived from an EMBL/GenBank/DDBJ whole genome shotgun (WGS) entry which is preliminary data.</text>
</comment>
<dbReference type="PANTHER" id="PTHR10131:SF138">
    <property type="entry name" value="RE66324P"/>
    <property type="match status" value="1"/>
</dbReference>
<evidence type="ECO:0000256" key="8">
    <source>
        <dbReference type="ARBA" id="ARBA00022833"/>
    </source>
</evidence>
<dbReference type="GO" id="GO:0008270">
    <property type="term" value="F:zinc ion binding"/>
    <property type="evidence" value="ECO:0007669"/>
    <property type="project" value="UniProtKB-KW"/>
</dbReference>
<dbReference type="Pfam" id="PF02176">
    <property type="entry name" value="zf-TRAF"/>
    <property type="match status" value="2"/>
</dbReference>
<dbReference type="GO" id="GO:0006915">
    <property type="term" value="P:apoptotic process"/>
    <property type="evidence" value="ECO:0007669"/>
    <property type="project" value="UniProtKB-KW"/>
</dbReference>
<evidence type="ECO:0000256" key="5">
    <source>
        <dbReference type="ARBA" id="ARBA00022723"/>
    </source>
</evidence>
<comment type="subcellular location">
    <subcellularLocation>
        <location evidence="1">Cytoplasm</location>
    </subcellularLocation>
</comment>
<dbReference type="SUPFAM" id="SSF57850">
    <property type="entry name" value="RING/U-box"/>
    <property type="match status" value="1"/>
</dbReference>
<protein>
    <submittedName>
        <fullName evidence="15">TNF receptor-associated factor 3</fullName>
    </submittedName>
</protein>
<dbReference type="GO" id="GO:0009898">
    <property type="term" value="C:cytoplasmic side of plasma membrane"/>
    <property type="evidence" value="ECO:0007669"/>
    <property type="project" value="TreeGrafter"/>
</dbReference>
<dbReference type="Gene3D" id="2.60.210.10">
    <property type="entry name" value="Apoptosis, Tumor Necrosis Factor Receptor Associated Protein 2, Chain A"/>
    <property type="match status" value="1"/>
</dbReference>
<feature type="zinc finger region" description="TRAF-type" evidence="11">
    <location>
        <begin position="96"/>
        <end position="145"/>
    </location>
</feature>
<feature type="domain" description="TRAF-type" evidence="14">
    <location>
        <begin position="150"/>
        <end position="208"/>
    </location>
</feature>
<name>A0AA35WY66_GEOBA</name>
<evidence type="ECO:0000256" key="11">
    <source>
        <dbReference type="PROSITE-ProRule" id="PRU00207"/>
    </source>
</evidence>
<dbReference type="InterPro" id="IPR008974">
    <property type="entry name" value="TRAF-like"/>
</dbReference>
<evidence type="ECO:0000256" key="9">
    <source>
        <dbReference type="ARBA" id="ARBA00022843"/>
    </source>
</evidence>
<dbReference type="PIRSF" id="PIRSF015614">
    <property type="entry name" value="TRAF"/>
    <property type="match status" value="1"/>
</dbReference>
<dbReference type="GO" id="GO:0043122">
    <property type="term" value="P:regulation of canonical NF-kappaB signal transduction"/>
    <property type="evidence" value="ECO:0007669"/>
    <property type="project" value="TreeGrafter"/>
</dbReference>
<keyword evidence="16" id="KW-1185">Reference proteome</keyword>
<organism evidence="15 16">
    <name type="scientific">Geodia barretti</name>
    <name type="common">Barrett's horny sponge</name>
    <dbReference type="NCBI Taxonomy" id="519541"/>
    <lineage>
        <taxon>Eukaryota</taxon>
        <taxon>Metazoa</taxon>
        <taxon>Porifera</taxon>
        <taxon>Demospongiae</taxon>
        <taxon>Heteroscleromorpha</taxon>
        <taxon>Tetractinellida</taxon>
        <taxon>Astrophorina</taxon>
        <taxon>Geodiidae</taxon>
        <taxon>Geodia</taxon>
    </lineage>
</organism>
<dbReference type="PANTHER" id="PTHR10131">
    <property type="entry name" value="TNF RECEPTOR ASSOCIATED FACTOR"/>
    <property type="match status" value="1"/>
</dbReference>
<sequence>MSDRIQQHTTLICSFCSGYLFNAPYQAACGDRICGSCHSGLQARQKEAIRCPICGTSIDLNTCFRDKAAEVELSKAILSCTNKGCSWKGEGRNFLAHLKQCSFAIVQCPNKGCGEQMYRSDLDLHCKNCRYLPIQCTWCHWEIPRLDENVHLANECDEVLVTCTTERCSEKCKRKDLPSHLATSCKFTVRDCEFKDNGCSFRGTVEELVQHNEDAVVNHLKLFKGTCKQQTNRTVELVSRSADSKLDNYEKQIAALHHEIHTLRNELMSHVQNPVVQSVVKLETTIQQLQDGFGEMALLVQTLQATSYSGVFIWKIPEVTRRRHEARVGRTLSLYSAPFYTSRHGYKMCLRLYMAGDGSGKGSHLSFFLTVMRGEFDSLLRWPFRQTVSLVLLDQDRQRDIVQSFRPEPSSASFQRPRLEMNVASGCPTFAPLSVLDNSSYVKDDTLFLKCVIDRTGLENT</sequence>
<evidence type="ECO:0000313" key="15">
    <source>
        <dbReference type="EMBL" id="CAI8033086.1"/>
    </source>
</evidence>
<feature type="coiled-coil region" evidence="12">
    <location>
        <begin position="239"/>
        <end position="266"/>
    </location>
</feature>